<evidence type="ECO:0000313" key="3">
    <source>
        <dbReference type="EMBL" id="CAI93798.1"/>
    </source>
</evidence>
<gene>
    <name evidence="3" type="primary">pSci1_01</name>
</gene>
<keyword evidence="1" id="KW-0175">Coiled coil</keyword>
<protein>
    <submittedName>
        <fullName evidence="3">Uncharacterized protein</fullName>
    </submittedName>
</protein>
<evidence type="ECO:0000256" key="1">
    <source>
        <dbReference type="SAM" id="Coils"/>
    </source>
</evidence>
<feature type="coiled-coil region" evidence="1">
    <location>
        <begin position="90"/>
        <end position="128"/>
    </location>
</feature>
<sequence>MKKKKNTVDGNKVGQNDNIKIGNNDVKNNSKITQKIKDSTINNYNFIEEKIRTILNSKEKNEGEKFYDFIEMINELKFYNYELEQKVCSLEKLNEMKNNVYKKYVEFKKKYETLKENCEKEYEEVYIKLDGENVNIIFELKKYLKSILKNNYDKLVHNIKITGIDDNRKSIILINKNKGYGGVNDIDILIHNWLEIKASEEKKYDDVELWN</sequence>
<reference evidence="3" key="2">
    <citation type="journal article" date="2006" name="Microbiology (Mosc.)">
        <title>Absence of plasmids encoding adhesion-related proteins innon-insect-transmissible strains of Spiroplasma citri.</title>
        <authorList>
            <person name="Berho N."/>
            <person name="Duret S."/>
            <person name="Renaudin J."/>
        </authorList>
    </citation>
    <scope>NUCLEOTIDE SEQUENCE</scope>
    <source>
        <strain evidence="3">GII3</strain>
        <plasmid evidence="3">pSci1</plasmid>
    </source>
</reference>
<dbReference type="EMBL" id="AJ969069">
    <property type="protein sequence ID" value="CAI93798.1"/>
    <property type="molecule type" value="Genomic_DNA"/>
</dbReference>
<keyword evidence="3" id="KW-0614">Plasmid</keyword>
<geneLocation type="plasmid" evidence="3">
    <name>pSci1</name>
</geneLocation>
<reference evidence="3" key="1">
    <citation type="submission" date="2005-05" db="EMBL/GenBank/DDBJ databases">
        <authorList>
            <person name="Foissac X."/>
        </authorList>
    </citation>
    <scope>NUCLEOTIDE SEQUENCE</scope>
    <source>
        <strain evidence="3">GII3</strain>
        <plasmid evidence="3">pSci1</plasmid>
    </source>
</reference>
<name>Q3ZVQ9_SPICI</name>
<organism evidence="3">
    <name type="scientific">Spiroplasma citri</name>
    <dbReference type="NCBI Taxonomy" id="2133"/>
    <lineage>
        <taxon>Bacteria</taxon>
        <taxon>Bacillati</taxon>
        <taxon>Mycoplasmatota</taxon>
        <taxon>Mollicutes</taxon>
        <taxon>Entomoplasmatales</taxon>
        <taxon>Spiroplasmataceae</taxon>
        <taxon>Spiroplasma</taxon>
    </lineage>
</organism>
<dbReference type="RefSeq" id="WP_011310417.1">
    <property type="nucleotide sequence ID" value="NC_007387.1"/>
</dbReference>
<proteinExistence type="predicted"/>
<accession>Q3ZVQ9</accession>
<feature type="region of interest" description="Disordered" evidence="2">
    <location>
        <begin position="1"/>
        <end position="22"/>
    </location>
</feature>
<dbReference type="AlphaFoldDB" id="Q3ZVQ9"/>
<evidence type="ECO:0000256" key="2">
    <source>
        <dbReference type="SAM" id="MobiDB-lite"/>
    </source>
</evidence>